<feature type="compositionally biased region" description="Low complexity" evidence="2">
    <location>
        <begin position="9"/>
        <end position="23"/>
    </location>
</feature>
<dbReference type="VEuPathDB" id="FungiDB:LELG_04830"/>
<dbReference type="KEGG" id="lel:PVL30_005559"/>
<dbReference type="Gene3D" id="1.10.8.10">
    <property type="entry name" value="DNA helicase RuvA subunit, C-terminal domain"/>
    <property type="match status" value="1"/>
</dbReference>
<dbReference type="EMBL" id="CH981530">
    <property type="protein sequence ID" value="EDK46649.1"/>
    <property type="molecule type" value="Genomic_DNA"/>
</dbReference>
<keyword evidence="6" id="KW-1185">Reference proteome</keyword>
<feature type="compositionally biased region" description="Low complexity" evidence="2">
    <location>
        <begin position="923"/>
        <end position="944"/>
    </location>
</feature>
<feature type="region of interest" description="Disordered" evidence="2">
    <location>
        <begin position="319"/>
        <end position="475"/>
    </location>
</feature>
<feature type="domain" description="VPS9" evidence="4">
    <location>
        <begin position="624"/>
        <end position="770"/>
    </location>
</feature>
<evidence type="ECO:0000256" key="2">
    <source>
        <dbReference type="SAM" id="MobiDB-lite"/>
    </source>
</evidence>
<dbReference type="HOGENOM" id="CLU_007625_3_0_1"/>
<name>A5E5E1_LODEL</name>
<dbReference type="SMART" id="SM00167">
    <property type="entry name" value="VPS9"/>
    <property type="match status" value="1"/>
</dbReference>
<dbReference type="GO" id="GO:0016192">
    <property type="term" value="P:vesicle-mediated transport"/>
    <property type="evidence" value="ECO:0007669"/>
    <property type="project" value="InterPro"/>
</dbReference>
<evidence type="ECO:0000313" key="5">
    <source>
        <dbReference type="EMBL" id="EDK46649.1"/>
    </source>
</evidence>
<dbReference type="AlphaFoldDB" id="A5E5E1"/>
<dbReference type="SUPFAM" id="SSF46934">
    <property type="entry name" value="UBA-like"/>
    <property type="match status" value="1"/>
</dbReference>
<dbReference type="GeneID" id="5231286"/>
<evidence type="ECO:0000259" key="4">
    <source>
        <dbReference type="PROSITE" id="PS51205"/>
    </source>
</evidence>
<reference evidence="5 6" key="1">
    <citation type="journal article" date="2009" name="Nature">
        <title>Evolution of pathogenicity and sexual reproduction in eight Candida genomes.</title>
        <authorList>
            <person name="Butler G."/>
            <person name="Rasmussen M.D."/>
            <person name="Lin M.F."/>
            <person name="Santos M.A."/>
            <person name="Sakthikumar S."/>
            <person name="Munro C.A."/>
            <person name="Rheinbay E."/>
            <person name="Grabherr M."/>
            <person name="Forche A."/>
            <person name="Reedy J.L."/>
            <person name="Agrafioti I."/>
            <person name="Arnaud M.B."/>
            <person name="Bates S."/>
            <person name="Brown A.J."/>
            <person name="Brunke S."/>
            <person name="Costanzo M.C."/>
            <person name="Fitzpatrick D.A."/>
            <person name="de Groot P.W."/>
            <person name="Harris D."/>
            <person name="Hoyer L.L."/>
            <person name="Hube B."/>
            <person name="Klis F.M."/>
            <person name="Kodira C."/>
            <person name="Lennard N."/>
            <person name="Logue M.E."/>
            <person name="Martin R."/>
            <person name="Neiman A.M."/>
            <person name="Nikolaou E."/>
            <person name="Quail M.A."/>
            <person name="Quinn J."/>
            <person name="Santos M.C."/>
            <person name="Schmitzberger F.F."/>
            <person name="Sherlock G."/>
            <person name="Shah P."/>
            <person name="Silverstein K.A."/>
            <person name="Skrzypek M.S."/>
            <person name="Soll D."/>
            <person name="Staggs R."/>
            <person name="Stansfield I."/>
            <person name="Stumpf M.P."/>
            <person name="Sudbery P.E."/>
            <person name="Srikantha T."/>
            <person name="Zeng Q."/>
            <person name="Berman J."/>
            <person name="Berriman M."/>
            <person name="Heitman J."/>
            <person name="Gow N.A."/>
            <person name="Lorenz M.C."/>
            <person name="Birren B.W."/>
            <person name="Kellis M."/>
            <person name="Cuomo C.A."/>
        </authorList>
    </citation>
    <scope>NUCLEOTIDE SEQUENCE [LARGE SCALE GENOMIC DNA]</scope>
    <source>
        <strain evidence="6">ATCC 11503 / BCRC 21390 / CBS 2605 / JCM 1781 / NBRC 1676 / NRRL YB-4239</strain>
    </source>
</reference>
<evidence type="ECO:0000313" key="6">
    <source>
        <dbReference type="Proteomes" id="UP000001996"/>
    </source>
</evidence>
<dbReference type="InterPro" id="IPR003123">
    <property type="entry name" value="VPS9"/>
</dbReference>
<protein>
    <recommendedName>
        <fullName evidence="7">VPS9 domain-containing protein</fullName>
    </recommendedName>
</protein>
<dbReference type="Gene3D" id="1.10.246.120">
    <property type="match status" value="1"/>
</dbReference>
<dbReference type="CDD" id="cd14369">
    <property type="entry name" value="CUE_VPS9_like"/>
    <property type="match status" value="1"/>
</dbReference>
<evidence type="ECO:0008006" key="7">
    <source>
        <dbReference type="Google" id="ProtNLM"/>
    </source>
</evidence>
<dbReference type="GO" id="GO:0005829">
    <property type="term" value="C:cytosol"/>
    <property type="evidence" value="ECO:0007669"/>
    <property type="project" value="TreeGrafter"/>
</dbReference>
<dbReference type="InterPro" id="IPR037191">
    <property type="entry name" value="VPS9_dom_sf"/>
</dbReference>
<dbReference type="Proteomes" id="UP000001996">
    <property type="component" value="Unassembled WGS sequence"/>
</dbReference>
<dbReference type="InterPro" id="IPR045046">
    <property type="entry name" value="Vps9-like"/>
</dbReference>
<feature type="domain" description="CUE" evidence="3">
    <location>
        <begin position="996"/>
        <end position="1039"/>
    </location>
</feature>
<feature type="compositionally biased region" description="Polar residues" evidence="2">
    <location>
        <begin position="872"/>
        <end position="882"/>
    </location>
</feature>
<accession>A5E5E1</accession>
<dbReference type="PANTHER" id="PTHR23101">
    <property type="entry name" value="RAB GDP/GTP EXCHANGE FACTOR"/>
    <property type="match status" value="1"/>
</dbReference>
<dbReference type="eggNOG" id="KOG2319">
    <property type="taxonomic scope" value="Eukaryota"/>
</dbReference>
<evidence type="ECO:0000256" key="1">
    <source>
        <dbReference type="ARBA" id="ARBA00022786"/>
    </source>
</evidence>
<dbReference type="Pfam" id="PF18151">
    <property type="entry name" value="DUF5601"/>
    <property type="match status" value="1"/>
</dbReference>
<dbReference type="OrthoDB" id="300289at2759"/>
<dbReference type="GO" id="GO:0005085">
    <property type="term" value="F:guanyl-nucleotide exchange factor activity"/>
    <property type="evidence" value="ECO:0007669"/>
    <property type="project" value="InterPro"/>
</dbReference>
<dbReference type="PROSITE" id="PS51140">
    <property type="entry name" value="CUE"/>
    <property type="match status" value="1"/>
</dbReference>
<feature type="compositionally biased region" description="Low complexity" evidence="2">
    <location>
        <begin position="88"/>
        <end position="125"/>
    </location>
</feature>
<proteinExistence type="predicted"/>
<feature type="compositionally biased region" description="Polar residues" evidence="2">
    <location>
        <begin position="144"/>
        <end position="164"/>
    </location>
</feature>
<evidence type="ECO:0000259" key="3">
    <source>
        <dbReference type="PROSITE" id="PS51140"/>
    </source>
</evidence>
<dbReference type="GO" id="GO:0031267">
    <property type="term" value="F:small GTPase binding"/>
    <property type="evidence" value="ECO:0007669"/>
    <property type="project" value="TreeGrafter"/>
</dbReference>
<dbReference type="PANTHER" id="PTHR23101:SF25">
    <property type="entry name" value="GTPASE-ACTIVATING PROTEIN AND VPS9 DOMAIN-CONTAINING PROTEIN 1"/>
    <property type="match status" value="1"/>
</dbReference>
<dbReference type="GO" id="GO:0043130">
    <property type="term" value="F:ubiquitin binding"/>
    <property type="evidence" value="ECO:0007669"/>
    <property type="project" value="InterPro"/>
</dbReference>
<dbReference type="SUPFAM" id="SSF109993">
    <property type="entry name" value="VPS9 domain"/>
    <property type="match status" value="1"/>
</dbReference>
<dbReference type="InterPro" id="IPR003892">
    <property type="entry name" value="CUE"/>
</dbReference>
<feature type="compositionally biased region" description="Basic and acidic residues" evidence="2">
    <location>
        <begin position="351"/>
        <end position="392"/>
    </location>
</feature>
<feature type="compositionally biased region" description="Basic and acidic residues" evidence="2">
    <location>
        <begin position="843"/>
        <end position="858"/>
    </location>
</feature>
<feature type="region of interest" description="Disordered" evidence="2">
    <location>
        <begin position="1"/>
        <end position="164"/>
    </location>
</feature>
<dbReference type="InterPro" id="IPR041545">
    <property type="entry name" value="DUF5601"/>
</dbReference>
<dbReference type="InterPro" id="IPR041804">
    <property type="entry name" value="Vps9_CUE"/>
</dbReference>
<dbReference type="GO" id="GO:0030139">
    <property type="term" value="C:endocytic vesicle"/>
    <property type="evidence" value="ECO:0007669"/>
    <property type="project" value="TreeGrafter"/>
</dbReference>
<keyword evidence="1" id="KW-0833">Ubl conjugation pathway</keyword>
<dbReference type="PROSITE" id="PS51205">
    <property type="entry name" value="VPS9"/>
    <property type="match status" value="1"/>
</dbReference>
<dbReference type="InterPro" id="IPR009060">
    <property type="entry name" value="UBA-like_sf"/>
</dbReference>
<feature type="compositionally biased region" description="Acidic residues" evidence="2">
    <location>
        <begin position="812"/>
        <end position="821"/>
    </location>
</feature>
<gene>
    <name evidence="5" type="ORF">LELG_04830</name>
</gene>
<sequence>MSFSNPAFSVSKSSPTTSASTGTLADSEALGQIKTSKKKEHQSKPTSPLKSRAALTSFKGNDANAMQTSISTNTNAKEKDKTQTLTDTKIATNTKQTNTNTNTNTNTEAKTKTQTSTDTSASASDIDNKSSPVPLSFLRDGKNESTAQDRNPATPSSSASGLTLSPTIAAPAIVTLNNETSKQSTNSNKTDLIGLFDKFDLHSNSETHADEEATVESTFEPNLNEKSELSDDELKLEKMDLGPNLLLGLATKDGLSSYPVAAKLENYEGKEDVMNEEEKSGDCKGGGKGDDKGEKSGEKRVETIEKVNITAHLMMTMQPYFPPKDSVEDEGSHGEPKVDNPITDKVPINKAKTDTNESNDNKAQLEADLHSQETLKKDTIGNKVEEDKKEMRSINVPTTESERHAGSDTSTTHLNKEDKLSTSSQNTQEDFPKLATLGPQARKQDLIELDGTEADRTGNEDIEINPLEKPSNESLEKHILVENQEDGKNQPKSAIHINNNVNPNEQHQQSHKSFDFQTFLTQLRKKSADPLVRYIRSFLGSYIKQGATFTADQRVTVIADFKAFIYEKFKLYEPFKSMDTIDLENSREGLEKLVMNRLHDICFPPEVLKHSFHQEIPEAYKNDLLDDKKFALQLEKFSWLNASHFDIDMTQLSTLRLKEGQNFLDYAIQELNKINKYRAPRDKIICILNSCKIIFSYLKLSKMETNADAFVPLLILVILKAKTDHLISNIHYIENFRGEEWLLHGETSYYLSSVQGAINFINNISIDEITISQEEYDAHMEAWEAQKKQIEKREEELEWARQEELRALVEQEEKEEAEAEAEIQRQHSAPPPPLPSKLNPRTQNRERSYSLPKSRERSLSQPKPRHPLPRSESLQRLQQSEESLGFGNGLSPSRVLLSSAEMFSRSISNFLSPLPNEAEHSGAHSNEPSSSSHPPTATSSTSSSPRRRAKTMVSPPPPALPPRNNLHTSILQEETFSTEAAYQPPAPAQEEVNSEQMKKAYDILREVFPTLDTHILKDVIFINKGDVDVCIDACLPLVDG</sequence>
<organism evidence="5 6">
    <name type="scientific">Lodderomyces elongisporus (strain ATCC 11503 / CBS 2605 / JCM 1781 / NBRC 1676 / NRRL YB-4239)</name>
    <name type="common">Yeast</name>
    <name type="synonym">Saccharomyces elongisporus</name>
    <dbReference type="NCBI Taxonomy" id="379508"/>
    <lineage>
        <taxon>Eukaryota</taxon>
        <taxon>Fungi</taxon>
        <taxon>Dikarya</taxon>
        <taxon>Ascomycota</taxon>
        <taxon>Saccharomycotina</taxon>
        <taxon>Pichiomycetes</taxon>
        <taxon>Debaryomycetaceae</taxon>
        <taxon>Candida/Lodderomyces clade</taxon>
        <taxon>Lodderomyces</taxon>
    </lineage>
</organism>
<dbReference type="InParanoid" id="A5E5E1"/>
<dbReference type="STRING" id="379508.A5E5E1"/>
<dbReference type="Pfam" id="PF02204">
    <property type="entry name" value="VPS9"/>
    <property type="match status" value="1"/>
</dbReference>
<feature type="region of interest" description="Disordered" evidence="2">
    <location>
        <begin position="811"/>
        <end position="890"/>
    </location>
</feature>
<feature type="compositionally biased region" description="Polar residues" evidence="2">
    <location>
        <begin position="64"/>
        <end position="75"/>
    </location>
</feature>
<feature type="region of interest" description="Disordered" evidence="2">
    <location>
        <begin position="914"/>
        <end position="965"/>
    </location>
</feature>
<dbReference type="Gene3D" id="1.20.1050.80">
    <property type="entry name" value="VPS9 domain"/>
    <property type="match status" value="1"/>
</dbReference>
<feature type="region of interest" description="Disordered" evidence="2">
    <location>
        <begin position="268"/>
        <end position="303"/>
    </location>
</feature>
<dbReference type="Pfam" id="PF02845">
    <property type="entry name" value="CUE"/>
    <property type="match status" value="1"/>
</dbReference>